<dbReference type="InterPro" id="IPR056878">
    <property type="entry name" value="RM5_Med14"/>
</dbReference>
<evidence type="ECO:0000256" key="3">
    <source>
        <dbReference type="ARBA" id="ARBA00019619"/>
    </source>
</evidence>
<comment type="function">
    <text evidence="9">Component of the Mediator complex, a coactivator involved in the regulated transcription of nearly all RNA polymerase II-dependent genes. Mediator functions as a bridge to convey information from gene-specific regulatory proteins to the basal RNA polymerase II transcription machinery. Mediator is recruited to promoters by direct interactions with regulatory proteins and serves as a scaffold for the assembly of a functional preinitiation complex with RNA polymerase II and the general transcription factors.</text>
</comment>
<dbReference type="GO" id="GO:0006357">
    <property type="term" value="P:regulation of transcription by RNA polymerase II"/>
    <property type="evidence" value="ECO:0007669"/>
    <property type="project" value="InterPro"/>
</dbReference>
<reference evidence="14" key="1">
    <citation type="submission" date="2014-08" db="EMBL/GenBank/DDBJ databases">
        <authorList>
            <person name="Murali S."/>
            <person name="Richards S."/>
            <person name="Bandaranaike D."/>
            <person name="Bellair M."/>
            <person name="Blankenburg K."/>
            <person name="Chao H."/>
            <person name="Dinh H."/>
            <person name="Doddapaneni H."/>
            <person name="Dugan-Rocha S."/>
            <person name="Elkadiri S."/>
            <person name="Gnanaolivu R."/>
            <person name="Hughes D."/>
            <person name="Lee S."/>
            <person name="Li M."/>
            <person name="Ming W."/>
            <person name="Munidasa M."/>
            <person name="Muniz J."/>
            <person name="Nguyen L."/>
            <person name="Osuji N."/>
            <person name="Pu L.-L."/>
            <person name="Puazo M."/>
            <person name="Skinner E."/>
            <person name="Qu C."/>
            <person name="Quiroz J."/>
            <person name="Raj R."/>
            <person name="Weissenberger G."/>
            <person name="Xin Y."/>
            <person name="Zou X."/>
            <person name="Han Y."/>
            <person name="Worley K."/>
            <person name="Muzny D."/>
            <person name="Gibbs R."/>
        </authorList>
    </citation>
    <scope>NUCLEOTIDE SEQUENCE</scope>
    <source>
        <strain evidence="14">HAZT.00-mixed</strain>
        <tissue evidence="14">Whole organism</tissue>
    </source>
</reference>
<name>A0A6A0H1W3_HYAAZ</name>
<comment type="caution">
    <text evidence="14">The sequence shown here is derived from an EMBL/GenBank/DDBJ whole genome shotgun (WGS) entry which is preliminary data.</text>
</comment>
<dbReference type="GO" id="GO:0003712">
    <property type="term" value="F:transcription coregulator activity"/>
    <property type="evidence" value="ECO:0007669"/>
    <property type="project" value="UniProtKB-UniRule"/>
</dbReference>
<dbReference type="Pfam" id="PF22981">
    <property type="entry name" value="RM2_Med14"/>
    <property type="match status" value="1"/>
</dbReference>
<evidence type="ECO:0000313" key="14">
    <source>
        <dbReference type="EMBL" id="KAA0196130.1"/>
    </source>
</evidence>
<organism evidence="14">
    <name type="scientific">Hyalella azteca</name>
    <name type="common">Amphipod</name>
    <dbReference type="NCBI Taxonomy" id="294128"/>
    <lineage>
        <taxon>Eukaryota</taxon>
        <taxon>Metazoa</taxon>
        <taxon>Ecdysozoa</taxon>
        <taxon>Arthropoda</taxon>
        <taxon>Crustacea</taxon>
        <taxon>Multicrustacea</taxon>
        <taxon>Malacostraca</taxon>
        <taxon>Eumalacostraca</taxon>
        <taxon>Peracarida</taxon>
        <taxon>Amphipoda</taxon>
        <taxon>Senticaudata</taxon>
        <taxon>Talitrida</taxon>
        <taxon>Talitroidea</taxon>
        <taxon>Hyalellidae</taxon>
        <taxon>Hyalella</taxon>
    </lineage>
</organism>
<comment type="subunit">
    <text evidence="9">Component of the Mediator complex.</text>
</comment>
<dbReference type="PANTHER" id="PTHR12809:SF2">
    <property type="entry name" value="MEDIATOR OF RNA POLYMERASE II TRANSCRIPTION SUBUNIT 14"/>
    <property type="match status" value="1"/>
</dbReference>
<gene>
    <name evidence="14" type="ORF">HAZT_HAZT003542</name>
</gene>
<dbReference type="GO" id="GO:0016592">
    <property type="term" value="C:mediator complex"/>
    <property type="evidence" value="ECO:0007669"/>
    <property type="project" value="UniProtKB-UniRule"/>
</dbReference>
<dbReference type="InterPro" id="IPR055113">
    <property type="entry name" value="Med14_RM2"/>
</dbReference>
<dbReference type="Pfam" id="PF25065">
    <property type="entry name" value="RM3_Med14"/>
    <property type="match status" value="1"/>
</dbReference>
<keyword evidence="4 9" id="KW-0805">Transcription regulation</keyword>
<evidence type="ECO:0000259" key="10">
    <source>
        <dbReference type="Pfam" id="PF08638"/>
    </source>
</evidence>
<evidence type="ECO:0000256" key="8">
    <source>
        <dbReference type="ARBA" id="ARBA00032007"/>
    </source>
</evidence>
<dbReference type="PANTHER" id="PTHR12809">
    <property type="entry name" value="MEDIATOR COMPLEX SUBUNIT"/>
    <property type="match status" value="1"/>
</dbReference>
<evidence type="ECO:0000259" key="12">
    <source>
        <dbReference type="Pfam" id="PF25065"/>
    </source>
</evidence>
<evidence type="ECO:0000256" key="4">
    <source>
        <dbReference type="ARBA" id="ARBA00023015"/>
    </source>
</evidence>
<protein>
    <recommendedName>
        <fullName evidence="3 9">Mediator of RNA polymerase II transcription subunit 14</fullName>
    </recommendedName>
    <alternativeName>
        <fullName evidence="8 9">Mediator complex subunit 14</fullName>
    </alternativeName>
</protein>
<evidence type="ECO:0000256" key="2">
    <source>
        <dbReference type="ARBA" id="ARBA00007813"/>
    </source>
</evidence>
<comment type="similarity">
    <text evidence="2 9">Belongs to the Mediator complex subunit 14 family.</text>
</comment>
<dbReference type="Proteomes" id="UP000711488">
    <property type="component" value="Unassembled WGS sequence"/>
</dbReference>
<evidence type="ECO:0000256" key="5">
    <source>
        <dbReference type="ARBA" id="ARBA00023159"/>
    </source>
</evidence>
<feature type="domain" description="Mediator of RNA polymerase II transcription subunit 14 RM3" evidence="12">
    <location>
        <begin position="290"/>
        <end position="407"/>
    </location>
</feature>
<evidence type="ECO:0000256" key="7">
    <source>
        <dbReference type="ARBA" id="ARBA00023242"/>
    </source>
</evidence>
<keyword evidence="6 9" id="KW-0804">Transcription</keyword>
<dbReference type="InterPro" id="IPR055122">
    <property type="entry name" value="Med14_N"/>
</dbReference>
<evidence type="ECO:0000256" key="1">
    <source>
        <dbReference type="ARBA" id="ARBA00004123"/>
    </source>
</evidence>
<evidence type="ECO:0000256" key="9">
    <source>
        <dbReference type="RuleBase" id="RU365082"/>
    </source>
</evidence>
<accession>A0A6A0H1W3</accession>
<dbReference type="InterPro" id="IPR056879">
    <property type="entry name" value="RM3_Med14"/>
</dbReference>
<feature type="domain" description="Mediator complex subunit MED14 N-terminal" evidence="10">
    <location>
        <begin position="1"/>
        <end position="122"/>
    </location>
</feature>
<dbReference type="GO" id="GO:0070847">
    <property type="term" value="C:core mediator complex"/>
    <property type="evidence" value="ECO:0007669"/>
    <property type="project" value="TreeGrafter"/>
</dbReference>
<feature type="domain" description="Mediator of RNA polymerase II transcription subunit 14 RM5" evidence="13">
    <location>
        <begin position="590"/>
        <end position="665"/>
    </location>
</feature>
<dbReference type="AlphaFoldDB" id="A0A6A0H1W3"/>
<dbReference type="Pfam" id="PF08638">
    <property type="entry name" value="Med14"/>
    <property type="match status" value="1"/>
</dbReference>
<sequence length="668" mass="74792">MHIMNFLEKQNSLLTDTADKLFHMTRENLMQARLPHFYIPAAVQTLTTGTYDRLPLSIRQRILSSEPMTAQEKRSTLTRLEQIIRHRLVTATLPHQMRTTKVENGRVVFTVDREFEAHLTVMSDNMSDAWRLLTLHILVEDRETGHGKQLVHPLQVIYLQQLVQSRLVDHPHPLQELYSVMHAFCLSLQLEVLYAQTLKLLEERLDNHIRVEEYRQGCSLSLTYWRELSSTQGSSTGSLTSKTSLGYRLTVQIDPYGPGRPLNLVHTPALPQKECEVAERAIRTEQLSMERLLVHTIYLRTKTRLSNLKQTLDENLSLTTDKCVVSGSPAMLQVPLLVPCLPSEQLLVTVDTHTGFLTPHVPQYPNCSLIPDIHAALNAFASSGAPTHSSKLTDLISELRYWLMCRRTEKSLQHLAATVHERLPLMYDSSHPLHSLAKHKVFVTFHRHPNYVLIVAVEERSGSKCEVDLSLYLLLVKEASIEDDPNDPSVQTALPRSYMRAYGLMPLDTFLCSHGPHTKLDVTESSVGAATTIAGSSKRRLRDAGLGEPPCKRVKVPAYFLPDVVQCVALCDQLCPLAHINSQLVREGVRSGGVQVEDGGVGVVVRVVGLPPTPGLPQDVQDALSASLLCLSVRVQVPQFRGVKCIVAEYIFSNVPFGTVKESSSLNR</sequence>
<proteinExistence type="inferred from homology"/>
<reference evidence="14" key="3">
    <citation type="submission" date="2019-06" db="EMBL/GenBank/DDBJ databases">
        <authorList>
            <person name="Poynton C."/>
            <person name="Hasenbein S."/>
            <person name="Benoit J.B."/>
            <person name="Sepulveda M.S."/>
            <person name="Poelchau M.F."/>
            <person name="Murali S.C."/>
            <person name="Chen S."/>
            <person name="Glastad K.M."/>
            <person name="Werren J.H."/>
            <person name="Vineis J.H."/>
            <person name="Bowen J.L."/>
            <person name="Friedrich M."/>
            <person name="Jones J."/>
            <person name="Robertson H.M."/>
            <person name="Feyereisen R."/>
            <person name="Mechler-Hickson A."/>
            <person name="Mathers N."/>
            <person name="Lee C.E."/>
            <person name="Colbourne J.K."/>
            <person name="Biales A."/>
            <person name="Johnston J.S."/>
            <person name="Wellborn G.A."/>
            <person name="Rosendale A.J."/>
            <person name="Cridge A.G."/>
            <person name="Munoz-Torres M.C."/>
            <person name="Bain P.A."/>
            <person name="Manny A.R."/>
            <person name="Major K.M."/>
            <person name="Lambert F.N."/>
            <person name="Vulpe C.D."/>
            <person name="Tuck P."/>
            <person name="Blalock B.J."/>
            <person name="Lin Y.-Y."/>
            <person name="Smith M.E."/>
            <person name="Ochoa-Acuna H."/>
            <person name="Chen M.-J.M."/>
            <person name="Childers C.P."/>
            <person name="Qu J."/>
            <person name="Dugan S."/>
            <person name="Lee S.L."/>
            <person name="Chao H."/>
            <person name="Dinh H."/>
            <person name="Han Y."/>
            <person name="Doddapaneni H."/>
            <person name="Worley K.C."/>
            <person name="Muzny D.M."/>
            <person name="Gibbs R.A."/>
            <person name="Richards S."/>
        </authorList>
    </citation>
    <scope>NUCLEOTIDE SEQUENCE</scope>
    <source>
        <strain evidence="14">HAZT.00-mixed</strain>
        <tissue evidence="14">Whole organism</tissue>
    </source>
</reference>
<evidence type="ECO:0000259" key="11">
    <source>
        <dbReference type="Pfam" id="PF22981"/>
    </source>
</evidence>
<dbReference type="OrthoDB" id="205099at2759"/>
<comment type="subcellular location">
    <subcellularLocation>
        <location evidence="1 9">Nucleus</location>
    </subcellularLocation>
</comment>
<feature type="domain" description="Mediator of RNA polymerase II transcription subunit 14 RM2" evidence="11">
    <location>
        <begin position="202"/>
        <end position="287"/>
    </location>
</feature>
<keyword evidence="5 9" id="KW-0010">Activator</keyword>
<dbReference type="EMBL" id="JQDR03009135">
    <property type="protein sequence ID" value="KAA0196130.1"/>
    <property type="molecule type" value="Genomic_DNA"/>
</dbReference>
<dbReference type="InterPro" id="IPR013947">
    <property type="entry name" value="Mediator_Med14"/>
</dbReference>
<dbReference type="Pfam" id="PF25067">
    <property type="entry name" value="RM5_Med14"/>
    <property type="match status" value="1"/>
</dbReference>
<keyword evidence="7 9" id="KW-0539">Nucleus</keyword>
<evidence type="ECO:0000259" key="13">
    <source>
        <dbReference type="Pfam" id="PF25067"/>
    </source>
</evidence>
<evidence type="ECO:0000256" key="6">
    <source>
        <dbReference type="ARBA" id="ARBA00023163"/>
    </source>
</evidence>
<reference evidence="14" key="2">
    <citation type="journal article" date="2018" name="Environ. Sci. Technol.">
        <title>The Toxicogenome of Hyalella azteca: A Model for Sediment Ecotoxicology and Evolutionary Toxicology.</title>
        <authorList>
            <person name="Poynton H.C."/>
            <person name="Hasenbein S."/>
            <person name="Benoit J.B."/>
            <person name="Sepulveda M.S."/>
            <person name="Poelchau M.F."/>
            <person name="Hughes D.S.T."/>
            <person name="Murali S.C."/>
            <person name="Chen S."/>
            <person name="Glastad K.M."/>
            <person name="Goodisman M.A.D."/>
            <person name="Werren J.H."/>
            <person name="Vineis J.H."/>
            <person name="Bowen J.L."/>
            <person name="Friedrich M."/>
            <person name="Jones J."/>
            <person name="Robertson H.M."/>
            <person name="Feyereisen R."/>
            <person name="Mechler-Hickson A."/>
            <person name="Mathers N."/>
            <person name="Lee C.E."/>
            <person name="Colbourne J.K."/>
            <person name="Biales A."/>
            <person name="Johnston J.S."/>
            <person name="Wellborn G.A."/>
            <person name="Rosendale A.J."/>
            <person name="Cridge A.G."/>
            <person name="Munoz-Torres M.C."/>
            <person name="Bain P.A."/>
            <person name="Manny A.R."/>
            <person name="Major K.M."/>
            <person name="Lambert F.N."/>
            <person name="Vulpe C.D."/>
            <person name="Tuck P."/>
            <person name="Blalock B.J."/>
            <person name="Lin Y.Y."/>
            <person name="Smith M.E."/>
            <person name="Ochoa-Acuna H."/>
            <person name="Chen M.M."/>
            <person name="Childers C.P."/>
            <person name="Qu J."/>
            <person name="Dugan S."/>
            <person name="Lee S.L."/>
            <person name="Chao H."/>
            <person name="Dinh H."/>
            <person name="Han Y."/>
            <person name="Doddapaneni H."/>
            <person name="Worley K.C."/>
            <person name="Muzny D.M."/>
            <person name="Gibbs R.A."/>
            <person name="Richards S."/>
        </authorList>
    </citation>
    <scope>NUCLEOTIDE SEQUENCE</scope>
    <source>
        <strain evidence="14">HAZT.00-mixed</strain>
        <tissue evidence="14">Whole organism</tissue>
    </source>
</reference>